<dbReference type="Pfam" id="PF06910">
    <property type="entry name" value="MEA1"/>
    <property type="match status" value="1"/>
</dbReference>
<dbReference type="EMBL" id="CVRI01000020">
    <property type="protein sequence ID" value="CRK90667.1"/>
    <property type="molecule type" value="Genomic_DNA"/>
</dbReference>
<protein>
    <submittedName>
        <fullName evidence="2">CLUMA_CG004368, isoform A</fullName>
    </submittedName>
</protein>
<reference evidence="2 3" key="1">
    <citation type="submission" date="2015-04" db="EMBL/GenBank/DDBJ databases">
        <authorList>
            <person name="Syromyatnikov M.Y."/>
            <person name="Popov V.N."/>
        </authorList>
    </citation>
    <scope>NUCLEOTIDE SEQUENCE [LARGE SCALE GENOMIC DNA]</scope>
</reference>
<dbReference type="AlphaFoldDB" id="A0A1J1HRQ8"/>
<feature type="compositionally biased region" description="Acidic residues" evidence="1">
    <location>
        <begin position="30"/>
        <end position="44"/>
    </location>
</feature>
<proteinExistence type="predicted"/>
<gene>
    <name evidence="2" type="primary">putative GJ11228</name>
    <name evidence="2" type="ORF">CLUMA_CG004368</name>
</gene>
<name>A0A1J1HRQ8_9DIPT</name>
<evidence type="ECO:0000313" key="3">
    <source>
        <dbReference type="Proteomes" id="UP000183832"/>
    </source>
</evidence>
<evidence type="ECO:0000313" key="2">
    <source>
        <dbReference type="EMBL" id="CRK90667.1"/>
    </source>
</evidence>
<sequence length="164" mass="18639">MGFPDNRDIEPTRDDALSDYNNPPDFVMDQLEEEEAMEVEDDSNEGYSRLQNFENGDDYIPANDSDSSESDEEDENEYNFESAQNVEENASPGIPPIISSDVELQAQVWNTPRSQDTIELNNEKTQQILKAMSKFSLPNIPAWASEVDPTELVQRLKNKTTNDK</sequence>
<feature type="compositionally biased region" description="Acidic residues" evidence="1">
    <location>
        <begin position="66"/>
        <end position="78"/>
    </location>
</feature>
<organism evidence="2 3">
    <name type="scientific">Clunio marinus</name>
    <dbReference type="NCBI Taxonomy" id="568069"/>
    <lineage>
        <taxon>Eukaryota</taxon>
        <taxon>Metazoa</taxon>
        <taxon>Ecdysozoa</taxon>
        <taxon>Arthropoda</taxon>
        <taxon>Hexapoda</taxon>
        <taxon>Insecta</taxon>
        <taxon>Pterygota</taxon>
        <taxon>Neoptera</taxon>
        <taxon>Endopterygota</taxon>
        <taxon>Diptera</taxon>
        <taxon>Nematocera</taxon>
        <taxon>Chironomoidea</taxon>
        <taxon>Chironomidae</taxon>
        <taxon>Clunio</taxon>
    </lineage>
</organism>
<evidence type="ECO:0000256" key="1">
    <source>
        <dbReference type="SAM" id="MobiDB-lite"/>
    </source>
</evidence>
<dbReference type="Proteomes" id="UP000183832">
    <property type="component" value="Unassembled WGS sequence"/>
</dbReference>
<feature type="compositionally biased region" description="Polar residues" evidence="1">
    <location>
        <begin position="79"/>
        <end position="88"/>
    </location>
</feature>
<dbReference type="OrthoDB" id="5593200at2759"/>
<keyword evidence="3" id="KW-1185">Reference proteome</keyword>
<feature type="compositionally biased region" description="Basic and acidic residues" evidence="1">
    <location>
        <begin position="1"/>
        <end position="16"/>
    </location>
</feature>
<accession>A0A1J1HRQ8</accession>
<dbReference type="STRING" id="568069.A0A1J1HRQ8"/>
<feature type="region of interest" description="Disordered" evidence="1">
    <location>
        <begin position="1"/>
        <end position="97"/>
    </location>
</feature>